<accession>A0A177WLA0</accession>
<dbReference type="PRINTS" id="PR00926">
    <property type="entry name" value="MITOCARRIER"/>
</dbReference>
<evidence type="ECO:0000313" key="11">
    <source>
        <dbReference type="EMBL" id="OAJ40230.1"/>
    </source>
</evidence>
<comment type="subcellular location">
    <subcellularLocation>
        <location evidence="1">Mitochondrion membrane</location>
        <topology evidence="1">Multi-pass membrane protein</topology>
    </subcellularLocation>
</comment>
<dbReference type="Gene3D" id="1.50.40.10">
    <property type="entry name" value="Mitochondrial carrier domain"/>
    <property type="match status" value="1"/>
</dbReference>
<sequence>MSSQVGALGFLFGGVSCMCAAFFTHPVDTIKVRLQLQGELGKRAVEMPSSAASTPHTLKYNGFLRGMGTILKDEGINGLYKGFSASLLREASYSTIRMGLYEPIKDALHISSLSLPAMDKNGNPMPYREPLWKKIIAGGISGMVGAAIANPTDLIKVRMQAESGKITKSVFQITMDIIKAEGVKGLYRGVGPTTQRAIILTASQLASYDHSKRVLLESGYFREGIITHLVCSMFAGFVCATTTSPVDLVKSRYMNQKFGSDGVGVKYKTSLDCLQKTLKAEGVAGLFKGWLPQWMRMGPHTIVTFLILEQLRKAAGIKPV</sequence>
<dbReference type="InterPro" id="IPR023395">
    <property type="entry name" value="MCP_dom_sf"/>
</dbReference>
<dbReference type="OrthoDB" id="448427at2759"/>
<keyword evidence="7" id="KW-0496">Mitochondrion</keyword>
<dbReference type="eggNOG" id="KOG0759">
    <property type="taxonomic scope" value="Eukaryota"/>
</dbReference>
<evidence type="ECO:0000313" key="12">
    <source>
        <dbReference type="Proteomes" id="UP000077115"/>
    </source>
</evidence>
<gene>
    <name evidence="11" type="ORF">BDEG_23993</name>
</gene>
<evidence type="ECO:0000256" key="2">
    <source>
        <dbReference type="ARBA" id="ARBA00006375"/>
    </source>
</evidence>
<keyword evidence="3 10" id="KW-0813">Transport</keyword>
<dbReference type="PANTHER" id="PTHR45618">
    <property type="entry name" value="MITOCHONDRIAL DICARBOXYLATE CARRIER-RELATED"/>
    <property type="match status" value="1"/>
</dbReference>
<dbReference type="SUPFAM" id="SSF103506">
    <property type="entry name" value="Mitochondrial carrier"/>
    <property type="match status" value="1"/>
</dbReference>
<evidence type="ECO:0000256" key="9">
    <source>
        <dbReference type="PROSITE-ProRule" id="PRU00282"/>
    </source>
</evidence>
<reference evidence="11 12" key="1">
    <citation type="submission" date="2006-10" db="EMBL/GenBank/DDBJ databases">
        <title>The Genome Sequence of Batrachochytrium dendrobatidis JEL423.</title>
        <authorList>
            <consortium name="The Broad Institute Genome Sequencing Platform"/>
            <person name="Birren B."/>
            <person name="Lander E."/>
            <person name="Galagan J."/>
            <person name="Cuomo C."/>
            <person name="Devon K."/>
            <person name="Jaffe D."/>
            <person name="Butler J."/>
            <person name="Alvarez P."/>
            <person name="Gnerre S."/>
            <person name="Grabherr M."/>
            <person name="Kleber M."/>
            <person name="Mauceli E."/>
            <person name="Brockman W."/>
            <person name="Young S."/>
            <person name="LaButti K."/>
            <person name="Sykes S."/>
            <person name="DeCaprio D."/>
            <person name="Crawford M."/>
            <person name="Koehrsen M."/>
            <person name="Engels R."/>
            <person name="Montgomery P."/>
            <person name="Pearson M."/>
            <person name="Howarth C."/>
            <person name="Larson L."/>
            <person name="White J."/>
            <person name="O'Leary S."/>
            <person name="Kodira C."/>
            <person name="Zeng Q."/>
            <person name="Yandava C."/>
            <person name="Alvarado L."/>
            <person name="Longcore J."/>
            <person name="James T."/>
        </authorList>
    </citation>
    <scope>NUCLEOTIDE SEQUENCE [LARGE SCALE GENOMIC DNA]</scope>
    <source>
        <strain evidence="11 12">JEL423</strain>
    </source>
</reference>
<dbReference type="GO" id="GO:0031966">
    <property type="term" value="C:mitochondrial membrane"/>
    <property type="evidence" value="ECO:0007669"/>
    <property type="project" value="UniProtKB-SubCell"/>
</dbReference>
<dbReference type="AlphaFoldDB" id="A0A177WLA0"/>
<evidence type="ECO:0000256" key="1">
    <source>
        <dbReference type="ARBA" id="ARBA00004225"/>
    </source>
</evidence>
<organism evidence="11 12">
    <name type="scientific">Batrachochytrium dendrobatidis (strain JEL423)</name>
    <dbReference type="NCBI Taxonomy" id="403673"/>
    <lineage>
        <taxon>Eukaryota</taxon>
        <taxon>Fungi</taxon>
        <taxon>Fungi incertae sedis</taxon>
        <taxon>Chytridiomycota</taxon>
        <taxon>Chytridiomycota incertae sedis</taxon>
        <taxon>Chytridiomycetes</taxon>
        <taxon>Rhizophydiales</taxon>
        <taxon>Rhizophydiales incertae sedis</taxon>
        <taxon>Batrachochytrium</taxon>
    </lineage>
</organism>
<keyword evidence="5" id="KW-0677">Repeat</keyword>
<dbReference type="InterPro" id="IPR002067">
    <property type="entry name" value="MCP"/>
</dbReference>
<feature type="repeat" description="Solcar" evidence="9">
    <location>
        <begin position="223"/>
        <end position="314"/>
    </location>
</feature>
<dbReference type="EMBL" id="DS022304">
    <property type="protein sequence ID" value="OAJ40230.1"/>
    <property type="molecule type" value="Genomic_DNA"/>
</dbReference>
<reference evidence="11 12" key="2">
    <citation type="submission" date="2016-05" db="EMBL/GenBank/DDBJ databases">
        <title>Lineage-specific infection strategies underlie the spectrum of fungal disease in amphibians.</title>
        <authorList>
            <person name="Cuomo C.A."/>
            <person name="Farrer R.A."/>
            <person name="James T."/>
            <person name="Longcore J."/>
            <person name="Birren B."/>
        </authorList>
    </citation>
    <scope>NUCLEOTIDE SEQUENCE [LARGE SCALE GENOMIC DNA]</scope>
    <source>
        <strain evidence="11 12">JEL423</strain>
    </source>
</reference>
<evidence type="ECO:0000256" key="4">
    <source>
        <dbReference type="ARBA" id="ARBA00022692"/>
    </source>
</evidence>
<evidence type="ECO:0000256" key="7">
    <source>
        <dbReference type="ARBA" id="ARBA00023128"/>
    </source>
</evidence>
<evidence type="ECO:0000256" key="5">
    <source>
        <dbReference type="ARBA" id="ARBA00022737"/>
    </source>
</evidence>
<keyword evidence="4 9" id="KW-0812">Transmembrane</keyword>
<dbReference type="VEuPathDB" id="FungiDB:BDEG_23993"/>
<dbReference type="InterPro" id="IPR018108">
    <property type="entry name" value="MCP_transmembrane"/>
</dbReference>
<dbReference type="STRING" id="403673.A0A177WLA0"/>
<proteinExistence type="inferred from homology"/>
<feature type="repeat" description="Solcar" evidence="9">
    <location>
        <begin position="4"/>
        <end position="107"/>
    </location>
</feature>
<dbReference type="PROSITE" id="PS50920">
    <property type="entry name" value="SOLCAR"/>
    <property type="match status" value="3"/>
</dbReference>
<evidence type="ECO:0000256" key="8">
    <source>
        <dbReference type="ARBA" id="ARBA00023136"/>
    </source>
</evidence>
<evidence type="ECO:0000256" key="3">
    <source>
        <dbReference type="ARBA" id="ARBA00022448"/>
    </source>
</evidence>
<keyword evidence="8 9" id="KW-0472">Membrane</keyword>
<protein>
    <submittedName>
        <fullName evidence="11">Uncharacterized protein</fullName>
    </submittedName>
</protein>
<feature type="repeat" description="Solcar" evidence="9">
    <location>
        <begin position="129"/>
        <end position="214"/>
    </location>
</feature>
<name>A0A177WLA0_BATDL</name>
<evidence type="ECO:0000256" key="10">
    <source>
        <dbReference type="RuleBase" id="RU000488"/>
    </source>
</evidence>
<dbReference type="Pfam" id="PF00153">
    <property type="entry name" value="Mito_carr"/>
    <property type="match status" value="3"/>
</dbReference>
<dbReference type="InterPro" id="IPR050391">
    <property type="entry name" value="Mito_Metabolite_Transporter"/>
</dbReference>
<evidence type="ECO:0000256" key="6">
    <source>
        <dbReference type="ARBA" id="ARBA00022989"/>
    </source>
</evidence>
<dbReference type="GO" id="GO:0055085">
    <property type="term" value="P:transmembrane transport"/>
    <property type="evidence" value="ECO:0007669"/>
    <property type="project" value="InterPro"/>
</dbReference>
<keyword evidence="6" id="KW-1133">Transmembrane helix</keyword>
<dbReference type="Proteomes" id="UP000077115">
    <property type="component" value="Unassembled WGS sequence"/>
</dbReference>
<comment type="similarity">
    <text evidence="2 10">Belongs to the mitochondrial carrier (TC 2.A.29) family.</text>
</comment>